<dbReference type="EMBL" id="JACHJQ010000003">
    <property type="protein sequence ID" value="MBB4906568.1"/>
    <property type="molecule type" value="Genomic_DNA"/>
</dbReference>
<reference evidence="1 2" key="1">
    <citation type="submission" date="2020-08" db="EMBL/GenBank/DDBJ databases">
        <title>Genomic Encyclopedia of Type Strains, Phase III (KMG-III): the genomes of soil and plant-associated and newly described type strains.</title>
        <authorList>
            <person name="Whitman W."/>
        </authorList>
    </citation>
    <scope>NUCLEOTIDE SEQUENCE [LARGE SCALE GENOMIC DNA]</scope>
    <source>
        <strain evidence="1 2">CECT 8960</strain>
    </source>
</reference>
<name>A0A7W7VDU7_9PSEU</name>
<evidence type="ECO:0000313" key="1">
    <source>
        <dbReference type="EMBL" id="MBB4906568.1"/>
    </source>
</evidence>
<accession>A0A7W7VDU7</accession>
<organism evidence="1 2">
    <name type="scientific">Actinophytocola algeriensis</name>
    <dbReference type="NCBI Taxonomy" id="1768010"/>
    <lineage>
        <taxon>Bacteria</taxon>
        <taxon>Bacillati</taxon>
        <taxon>Actinomycetota</taxon>
        <taxon>Actinomycetes</taxon>
        <taxon>Pseudonocardiales</taxon>
        <taxon>Pseudonocardiaceae</taxon>
    </lineage>
</organism>
<dbReference type="RefSeq" id="WP_184810763.1">
    <property type="nucleotide sequence ID" value="NZ_JACHJQ010000003.1"/>
</dbReference>
<proteinExistence type="predicted"/>
<dbReference type="Proteomes" id="UP000520767">
    <property type="component" value="Unassembled WGS sequence"/>
</dbReference>
<dbReference type="AlphaFoldDB" id="A0A7W7VDU7"/>
<evidence type="ECO:0000313" key="2">
    <source>
        <dbReference type="Proteomes" id="UP000520767"/>
    </source>
</evidence>
<keyword evidence="2" id="KW-1185">Reference proteome</keyword>
<protein>
    <submittedName>
        <fullName evidence="1">Uncharacterized protein</fullName>
    </submittedName>
</protein>
<sequence>MIWWIVGGVAAALLVVMWFRTTGKEDRRTVSWWAGRNGYRYTAGTPELLAHLPGAPFDRGSSQELHDVLSGPIAGRPGLIVQFSWFRVGGGPDGLRSGICSAAVLELPAPVPELVVRKESGLGRDLLLESEEFNAAFRVDGAHDRFSYDVLNPRVMEWLLANQGFSLRLGGNTLAVWRDGPLDGAMRLGELRDFAATLFGMIPGFVHTAGYPATPSPRISEIDDLGPTPVGTLHLMQHLTHRGHEVERYEHPRKLWGITETAVSVKISVPTIWPVLMIAARRIASERGRQPRFDDGVTSGDPRFDAVYLCGTPRPDFALKVLTRDFTDLLLDRPATRSACVIFQSEPLTPEDDGVPETIKRGGIWVSAVGELRDQALADSITELACDLIEALPDDVLTYHVGAPVDVPPDGRWGNELPGYLVQPSHRV</sequence>
<comment type="caution">
    <text evidence="1">The sequence shown here is derived from an EMBL/GenBank/DDBJ whole genome shotgun (WGS) entry which is preliminary data.</text>
</comment>
<gene>
    <name evidence="1" type="ORF">FHR82_002788</name>
</gene>